<keyword evidence="4 12" id="KW-1133">Transmembrane helix</keyword>
<comment type="caution">
    <text evidence="14">The sequence shown here is derived from an EMBL/GenBank/DDBJ whole genome shotgun (WGS) entry which is preliminary data.</text>
</comment>
<evidence type="ECO:0000256" key="6">
    <source>
        <dbReference type="ARBA" id="ARBA00023136"/>
    </source>
</evidence>
<evidence type="ECO:0000256" key="3">
    <source>
        <dbReference type="ARBA" id="ARBA00022692"/>
    </source>
</evidence>
<organism evidence="14 15">
    <name type="scientific">Littorina saxatilis</name>
    <dbReference type="NCBI Taxonomy" id="31220"/>
    <lineage>
        <taxon>Eukaryota</taxon>
        <taxon>Metazoa</taxon>
        <taxon>Spiralia</taxon>
        <taxon>Lophotrochozoa</taxon>
        <taxon>Mollusca</taxon>
        <taxon>Gastropoda</taxon>
        <taxon>Caenogastropoda</taxon>
        <taxon>Littorinimorpha</taxon>
        <taxon>Littorinoidea</taxon>
        <taxon>Littorinidae</taxon>
        <taxon>Littorina</taxon>
    </lineage>
</organism>
<dbReference type="Proteomes" id="UP001374579">
    <property type="component" value="Unassembled WGS sequence"/>
</dbReference>
<feature type="transmembrane region" description="Helical" evidence="12">
    <location>
        <begin position="157"/>
        <end position="177"/>
    </location>
</feature>
<dbReference type="Gene3D" id="1.20.1070.10">
    <property type="entry name" value="Rhodopsin 7-helix transmembrane proteins"/>
    <property type="match status" value="1"/>
</dbReference>
<dbReference type="PRINTS" id="PR00237">
    <property type="entry name" value="GPCRRHODOPSN"/>
</dbReference>
<feature type="transmembrane region" description="Helical" evidence="12">
    <location>
        <begin position="267"/>
        <end position="289"/>
    </location>
</feature>
<dbReference type="PRINTS" id="PR00663">
    <property type="entry name" value="GALANINR"/>
</dbReference>
<dbReference type="SUPFAM" id="SSF81321">
    <property type="entry name" value="Family A G protein-coupled receptor-like"/>
    <property type="match status" value="1"/>
</dbReference>
<evidence type="ECO:0000256" key="8">
    <source>
        <dbReference type="ARBA" id="ARBA00023170"/>
    </source>
</evidence>
<feature type="transmembrane region" description="Helical" evidence="12">
    <location>
        <begin position="320"/>
        <end position="346"/>
    </location>
</feature>
<feature type="transmembrane region" description="Helical" evidence="12">
    <location>
        <begin position="383"/>
        <end position="407"/>
    </location>
</feature>
<comment type="similarity">
    <text evidence="11">Belongs to the G-protein coupled receptor 1 family.</text>
</comment>
<dbReference type="EMBL" id="JBAMIC010000003">
    <property type="protein sequence ID" value="KAK7109718.1"/>
    <property type="molecule type" value="Genomic_DNA"/>
</dbReference>
<dbReference type="InterPro" id="IPR017452">
    <property type="entry name" value="GPCR_Rhodpsn_7TM"/>
</dbReference>
<dbReference type="PROSITE" id="PS50262">
    <property type="entry name" value="G_PROTEIN_RECEP_F1_2"/>
    <property type="match status" value="1"/>
</dbReference>
<dbReference type="PROSITE" id="PS00237">
    <property type="entry name" value="G_PROTEIN_RECEP_F1_1"/>
    <property type="match status" value="1"/>
</dbReference>
<accession>A0AAN9BPC3</accession>
<feature type="transmembrane region" description="Helical" evidence="12">
    <location>
        <begin position="229"/>
        <end position="247"/>
    </location>
</feature>
<feature type="transmembrane region" description="Helical" evidence="12">
    <location>
        <begin position="419"/>
        <end position="441"/>
    </location>
</feature>
<evidence type="ECO:0000256" key="7">
    <source>
        <dbReference type="ARBA" id="ARBA00023157"/>
    </source>
</evidence>
<evidence type="ECO:0000313" key="14">
    <source>
        <dbReference type="EMBL" id="KAK7109718.1"/>
    </source>
</evidence>
<keyword evidence="3 11" id="KW-0812">Transmembrane</keyword>
<feature type="domain" description="G-protein coupled receptors family 1 profile" evidence="13">
    <location>
        <begin position="169"/>
        <end position="438"/>
    </location>
</feature>
<keyword evidence="2" id="KW-1003">Cell membrane</keyword>
<comment type="subcellular location">
    <subcellularLocation>
        <location evidence="1">Cell membrane</location>
        <topology evidence="1">Multi-pass membrane protein</topology>
    </subcellularLocation>
</comment>
<keyword evidence="15" id="KW-1185">Reference proteome</keyword>
<protein>
    <recommendedName>
        <fullName evidence="13">G-protein coupled receptors family 1 profile domain-containing protein</fullName>
    </recommendedName>
</protein>
<keyword evidence="6 12" id="KW-0472">Membrane</keyword>
<keyword evidence="10 11" id="KW-0807">Transducer</keyword>
<evidence type="ECO:0000256" key="9">
    <source>
        <dbReference type="ARBA" id="ARBA00023180"/>
    </source>
</evidence>
<evidence type="ECO:0000256" key="2">
    <source>
        <dbReference type="ARBA" id="ARBA00022475"/>
    </source>
</evidence>
<dbReference type="PANTHER" id="PTHR45695:SF23">
    <property type="entry name" value="GALANIN-LIKE G-PROTEIN COUPLED RECEPTOR NPR-9"/>
    <property type="match status" value="1"/>
</dbReference>
<evidence type="ECO:0000259" key="13">
    <source>
        <dbReference type="PROSITE" id="PS50262"/>
    </source>
</evidence>
<evidence type="ECO:0000256" key="5">
    <source>
        <dbReference type="ARBA" id="ARBA00023040"/>
    </source>
</evidence>
<keyword evidence="9" id="KW-0325">Glycoprotein</keyword>
<evidence type="ECO:0000256" key="12">
    <source>
        <dbReference type="SAM" id="Phobius"/>
    </source>
</evidence>
<evidence type="ECO:0000256" key="11">
    <source>
        <dbReference type="RuleBase" id="RU000688"/>
    </source>
</evidence>
<dbReference type="AlphaFoldDB" id="A0AAN9BPC3"/>
<proteinExistence type="inferred from homology"/>
<reference evidence="14 15" key="1">
    <citation type="submission" date="2024-02" db="EMBL/GenBank/DDBJ databases">
        <title>Chromosome-scale genome assembly of the rough periwinkle Littorina saxatilis.</title>
        <authorList>
            <person name="De Jode A."/>
            <person name="Faria R."/>
            <person name="Formenti G."/>
            <person name="Sims Y."/>
            <person name="Smith T.P."/>
            <person name="Tracey A."/>
            <person name="Wood J.M.D."/>
            <person name="Zagrodzka Z.B."/>
            <person name="Johannesson K."/>
            <person name="Butlin R.K."/>
            <person name="Leder E.H."/>
        </authorList>
    </citation>
    <scope>NUCLEOTIDE SEQUENCE [LARGE SCALE GENOMIC DNA]</scope>
    <source>
        <strain evidence="14">Snail1</strain>
        <tissue evidence="14">Muscle</tissue>
    </source>
</reference>
<dbReference type="InterPro" id="IPR000405">
    <property type="entry name" value="Galanin_rcpt"/>
</dbReference>
<keyword evidence="5 11" id="KW-0297">G-protein coupled receptor</keyword>
<evidence type="ECO:0000313" key="15">
    <source>
        <dbReference type="Proteomes" id="UP001374579"/>
    </source>
</evidence>
<dbReference type="GO" id="GO:0005886">
    <property type="term" value="C:plasma membrane"/>
    <property type="evidence" value="ECO:0007669"/>
    <property type="project" value="UniProtKB-SubCell"/>
</dbReference>
<dbReference type="GO" id="GO:0004930">
    <property type="term" value="F:G protein-coupled receptor activity"/>
    <property type="evidence" value="ECO:0007669"/>
    <property type="project" value="UniProtKB-KW"/>
</dbReference>
<evidence type="ECO:0000256" key="1">
    <source>
        <dbReference type="ARBA" id="ARBA00004651"/>
    </source>
</evidence>
<evidence type="ECO:0000256" key="10">
    <source>
        <dbReference type="ARBA" id="ARBA00023224"/>
    </source>
</evidence>
<dbReference type="Pfam" id="PF00001">
    <property type="entry name" value="7tm_1"/>
    <property type="match status" value="1"/>
</dbReference>
<feature type="transmembrane region" description="Helical" evidence="12">
    <location>
        <begin position="189"/>
        <end position="209"/>
    </location>
</feature>
<gene>
    <name evidence="14" type="ORF">V1264_013709</name>
</gene>
<dbReference type="SMART" id="SM01381">
    <property type="entry name" value="7TM_GPCR_Srsx"/>
    <property type="match status" value="1"/>
</dbReference>
<dbReference type="InterPro" id="IPR000276">
    <property type="entry name" value="GPCR_Rhodpsn"/>
</dbReference>
<dbReference type="PANTHER" id="PTHR45695">
    <property type="entry name" value="LEUCOKININ RECEPTOR-RELATED"/>
    <property type="match status" value="1"/>
</dbReference>
<sequence>MQQNPLLLDVTILVRIGRHHRHDSNTAMTTNSRPPLLPTLPSLTTQLSIPVFSALVSVTKSVTTPVVDAMMSVSTETVLASFVSSTPVSSGYAWMTVSSRGLIDAASSGRAWDDLNTTTEIPWYRGSDTTSAPTNCTTELTDNSTYYDYERSAMVHALWVSIIVLGALGNGLVIYTMGRHGERSATNCYIINLAVSDFAVLTIVVPFTIAMFTSFDWLYGETMCKATVYLIYVTLQATCLTLTAMTIDRYFAIVHPIASLKDRTLRAAVVICVASWLAASFVCIPFIVYSRLEYQSEPSGDHVYCVNQWPSPTWMSVVNIAFVMSTYVIPLSVIIVSYTLILKHLWKNKIGIRREMPPAPGGPEVGVAVGPVARRRRKVAKMVFAVVLVFAVTWLPIHVFNLCLTLIDPFPRTEVMYNVKIMCHTLSYLNSCLNPFIYAFLGDGFRRAFRKSFPRCTMRNQVVPGVPHEAGPSTTAETRLAGNAREHTRNICQETSPLPPIDN</sequence>
<evidence type="ECO:0000256" key="4">
    <source>
        <dbReference type="ARBA" id="ARBA00022989"/>
    </source>
</evidence>
<name>A0AAN9BPC3_9CAEN</name>
<keyword evidence="8 11" id="KW-0675">Receptor</keyword>
<keyword evidence="7" id="KW-1015">Disulfide bond</keyword>